<keyword evidence="1" id="KW-1133">Transmembrane helix</keyword>
<keyword evidence="1" id="KW-0472">Membrane</keyword>
<dbReference type="Proteomes" id="UP000037193">
    <property type="component" value="Unassembled WGS sequence"/>
</dbReference>
<dbReference type="AlphaFoldDB" id="A0A0L7AY75"/>
<accession>A0A0L7AY75</accession>
<sequence length="180" mass="19450">MSNTVILAVDPSDLQTVDALTLAGPLTALVAVCLVLAVVLVITVIVMSRPRRNSAKATQPRGAHNEAGPKATWHARINDVLSRYESGTLNREDAFVELALIARDFAGASSGKRLEASTLADLMRLPRTPANRQGLDTLRHTIEALYPPEFADPSLNTLAKSVTVKEAAGWVSNLVERWRS</sequence>
<feature type="transmembrane region" description="Helical" evidence="1">
    <location>
        <begin position="20"/>
        <end position="46"/>
    </location>
</feature>
<organism evidence="2 3">
    <name type="scientific">Bifidobacterium breve MCC 1128</name>
    <dbReference type="NCBI Taxonomy" id="1365965"/>
    <lineage>
        <taxon>Bacteria</taxon>
        <taxon>Bacillati</taxon>
        <taxon>Actinomycetota</taxon>
        <taxon>Actinomycetes</taxon>
        <taxon>Bifidobacteriales</taxon>
        <taxon>Bifidobacteriaceae</taxon>
        <taxon>Bifidobacterium</taxon>
    </lineage>
</organism>
<dbReference type="RefSeq" id="WP_014483534.1">
    <property type="nucleotide sequence ID" value="NZ_AVQD01000011.1"/>
</dbReference>
<dbReference type="EMBL" id="AVQD01000011">
    <property type="protein sequence ID" value="KOA40167.1"/>
    <property type="molecule type" value="Genomic_DNA"/>
</dbReference>
<dbReference type="PATRIC" id="fig|1365965.3.peg.1330"/>
<gene>
    <name evidence="2" type="ORF">BBM1128_06605</name>
</gene>
<evidence type="ECO:0000256" key="1">
    <source>
        <dbReference type="SAM" id="Phobius"/>
    </source>
</evidence>
<protein>
    <submittedName>
        <fullName evidence="2">Uncharacterized protein</fullName>
    </submittedName>
</protein>
<comment type="caution">
    <text evidence="2">The sequence shown here is derived from an EMBL/GenBank/DDBJ whole genome shotgun (WGS) entry which is preliminary data.</text>
</comment>
<keyword evidence="1" id="KW-0812">Transmembrane</keyword>
<evidence type="ECO:0000313" key="3">
    <source>
        <dbReference type="Proteomes" id="UP000037193"/>
    </source>
</evidence>
<name>A0A0L7AY75_BIFBR</name>
<reference evidence="2 3" key="1">
    <citation type="journal article" date="2015" name="Int J Genomics">
        <title>Comparative Genomics Revealed Genetic Diversity and Species/Strain-Level Differences in Carbohydrate Metabolism of Three Probiotic Bifidobacterial Species.</title>
        <authorList>
            <person name="Odamaki T."/>
            <person name="Horigome A."/>
            <person name="Sugahara H."/>
            <person name="Hashikura N."/>
            <person name="Minami J."/>
            <person name="Xiao J.Z."/>
            <person name="Abe F."/>
        </authorList>
    </citation>
    <scope>NUCLEOTIDE SEQUENCE [LARGE SCALE GENOMIC DNA]</scope>
    <source>
        <strain evidence="2 3">MCC 1128</strain>
    </source>
</reference>
<proteinExistence type="predicted"/>
<evidence type="ECO:0000313" key="2">
    <source>
        <dbReference type="EMBL" id="KOA40167.1"/>
    </source>
</evidence>